<keyword evidence="3" id="KW-1185">Reference proteome</keyword>
<feature type="region of interest" description="Disordered" evidence="1">
    <location>
        <begin position="1"/>
        <end position="129"/>
    </location>
</feature>
<reference evidence="2" key="1">
    <citation type="submission" date="2023-11" db="EMBL/GenBank/DDBJ databases">
        <title>Genome assemblies of two species of porcelain crab, Petrolisthes cinctipes and Petrolisthes manimaculis (Anomura: Porcellanidae).</title>
        <authorList>
            <person name="Angst P."/>
        </authorList>
    </citation>
    <scope>NUCLEOTIDE SEQUENCE</scope>
    <source>
        <strain evidence="2">PB745_02</strain>
        <tissue evidence="2">Gill</tissue>
    </source>
</reference>
<evidence type="ECO:0000256" key="1">
    <source>
        <dbReference type="SAM" id="MobiDB-lite"/>
    </source>
</evidence>
<accession>A0AAE1PH06</accession>
<feature type="compositionally biased region" description="Basic and acidic residues" evidence="1">
    <location>
        <begin position="78"/>
        <end position="109"/>
    </location>
</feature>
<evidence type="ECO:0000313" key="3">
    <source>
        <dbReference type="Proteomes" id="UP001292094"/>
    </source>
</evidence>
<dbReference type="Proteomes" id="UP001292094">
    <property type="component" value="Unassembled WGS sequence"/>
</dbReference>
<proteinExistence type="predicted"/>
<comment type="caution">
    <text evidence="2">The sequence shown here is derived from an EMBL/GenBank/DDBJ whole genome shotgun (WGS) entry which is preliminary data.</text>
</comment>
<feature type="compositionally biased region" description="Basic and acidic residues" evidence="1">
    <location>
        <begin position="7"/>
        <end position="62"/>
    </location>
</feature>
<protein>
    <submittedName>
        <fullName evidence="2">Uncharacterized protein</fullName>
    </submittedName>
</protein>
<sequence length="129" mass="15351">MEGGQGKPRERGVREKRRGDAGGDKERSIEKRDEQTYRHEGDRETCEKQKEVEGSCKRREEAGYNYATGHMGRITQTLEEKQQHERDRKKVRSREEKACPKRMQTEHVIPRQGHHRKRARDKLTNKQRN</sequence>
<gene>
    <name evidence="2" type="ORF">Pmani_020756</name>
</gene>
<dbReference type="AlphaFoldDB" id="A0AAE1PH06"/>
<feature type="compositionally biased region" description="Basic residues" evidence="1">
    <location>
        <begin position="112"/>
        <end position="129"/>
    </location>
</feature>
<name>A0AAE1PH06_9EUCA</name>
<evidence type="ECO:0000313" key="2">
    <source>
        <dbReference type="EMBL" id="KAK4307481.1"/>
    </source>
</evidence>
<dbReference type="EMBL" id="JAWZYT010001997">
    <property type="protein sequence ID" value="KAK4307481.1"/>
    <property type="molecule type" value="Genomic_DNA"/>
</dbReference>
<organism evidence="2 3">
    <name type="scientific">Petrolisthes manimaculis</name>
    <dbReference type="NCBI Taxonomy" id="1843537"/>
    <lineage>
        <taxon>Eukaryota</taxon>
        <taxon>Metazoa</taxon>
        <taxon>Ecdysozoa</taxon>
        <taxon>Arthropoda</taxon>
        <taxon>Crustacea</taxon>
        <taxon>Multicrustacea</taxon>
        <taxon>Malacostraca</taxon>
        <taxon>Eumalacostraca</taxon>
        <taxon>Eucarida</taxon>
        <taxon>Decapoda</taxon>
        <taxon>Pleocyemata</taxon>
        <taxon>Anomura</taxon>
        <taxon>Galatheoidea</taxon>
        <taxon>Porcellanidae</taxon>
        <taxon>Petrolisthes</taxon>
    </lineage>
</organism>